<keyword evidence="6" id="KW-1185">Reference proteome</keyword>
<evidence type="ECO:0000256" key="2">
    <source>
        <dbReference type="ARBA" id="ARBA00023125"/>
    </source>
</evidence>
<dbReference type="STRING" id="1392250.A0A2I2GK98"/>
<evidence type="ECO:0000256" key="3">
    <source>
        <dbReference type="ARBA" id="ARBA00023163"/>
    </source>
</evidence>
<accession>A0A2I2GK98</accession>
<dbReference type="RefSeq" id="XP_024708593.1">
    <property type="nucleotide sequence ID" value="XM_024850678.1"/>
</dbReference>
<keyword evidence="1" id="KW-0805">Transcription regulation</keyword>
<evidence type="ECO:0000256" key="1">
    <source>
        <dbReference type="ARBA" id="ARBA00023015"/>
    </source>
</evidence>
<evidence type="ECO:0000313" key="6">
    <source>
        <dbReference type="Proteomes" id="UP000234275"/>
    </source>
</evidence>
<reference evidence="5 6" key="1">
    <citation type="submission" date="2016-12" db="EMBL/GenBank/DDBJ databases">
        <title>The genomes of Aspergillus section Nigri reveals drivers in fungal speciation.</title>
        <authorList>
            <consortium name="DOE Joint Genome Institute"/>
            <person name="Vesth T.C."/>
            <person name="Nybo J."/>
            <person name="Theobald S."/>
            <person name="Brandl J."/>
            <person name="Frisvad J.C."/>
            <person name="Nielsen K.F."/>
            <person name="Lyhne E.K."/>
            <person name="Kogle M.E."/>
            <person name="Kuo A."/>
            <person name="Riley R."/>
            <person name="Clum A."/>
            <person name="Nolan M."/>
            <person name="Lipzen A."/>
            <person name="Salamov A."/>
            <person name="Henrissat B."/>
            <person name="Wiebenga A."/>
            <person name="De Vries R.P."/>
            <person name="Grigoriev I.V."/>
            <person name="Mortensen U.H."/>
            <person name="Andersen M.R."/>
            <person name="Baker S.E."/>
        </authorList>
    </citation>
    <scope>NUCLEOTIDE SEQUENCE [LARGE SCALE GENOMIC DNA]</scope>
    <source>
        <strain evidence="5 6">IBT 23096</strain>
    </source>
</reference>
<sequence length="612" mass="68876">MTRATTNSLGKQKASAALESLDAWLVSRDQTTSLEDSSHFWGPFGILDLSIDNSTQYDQSRLITSQGENLQQTHNSLLSSPESISVTETDCYVQEAHIGTSTSDETATNLITPLDVDFTIDTGSFNQSISSRNSSPCLLPKNTPPILLDIPENHLTCPPVPPKALELLRYYTEYRASPLLSLRGARSCPWHTIQLPSAKKTYAELLLHQPVSHTGLSLFFSLLAASSLHLASRGDHSDSWVKLRDSYEQTSRQHLNIALKEEVAGENRVKYKELLMALLSMVMIEIFRGQYCRAQNLLVEAELLIRRRGLPKVHKSLKVRSLHHVYTYLRVMAESTCGCALVSICPQRPNSSLLSAEPSYHLLRSFRVADHTTTTDLDAHFEKPLESGYNDIHLELMGGWNNSLFPAMYGLPESLMGLLSHTIRLANEQELLNRDTTLDVDIVANLSLRTRALEHKILSWDRTQSFMHSTESGVSSARSKKILHYSSLAMHQGLVLFYYRRIHNINALILQDTVRRVLEFAEESATNDNAADDLNPLLLWPCFIAACEALEPSLRDRSLKWLLDADRRTPAPSFFVAADVARKVWSLREETEDYTLSWFEAMGPDRCPIIVI</sequence>
<dbReference type="GeneID" id="36558377"/>
<dbReference type="PANTHER" id="PTHR31069:SF32">
    <property type="entry name" value="ARGININE METABOLISM REGULATION PROTEIN II"/>
    <property type="match status" value="1"/>
</dbReference>
<dbReference type="AlphaFoldDB" id="A0A2I2GK98"/>
<evidence type="ECO:0000313" key="5">
    <source>
        <dbReference type="EMBL" id="PLB53291.1"/>
    </source>
</evidence>
<dbReference type="OrthoDB" id="3477330at2759"/>
<keyword evidence="2" id="KW-0238">DNA-binding</keyword>
<keyword evidence="4" id="KW-0539">Nucleus</keyword>
<dbReference type="PANTHER" id="PTHR31069">
    <property type="entry name" value="OLEATE-ACTIVATED TRANSCRIPTION FACTOR 1-RELATED"/>
    <property type="match status" value="1"/>
</dbReference>
<name>A0A2I2GK98_9EURO</name>
<comment type="caution">
    <text evidence="5">The sequence shown here is derived from an EMBL/GenBank/DDBJ whole genome shotgun (WGS) entry which is preliminary data.</text>
</comment>
<dbReference type="Pfam" id="PF11951">
    <property type="entry name" value="Fungal_trans_2"/>
    <property type="match status" value="1"/>
</dbReference>
<evidence type="ECO:0000256" key="4">
    <source>
        <dbReference type="ARBA" id="ARBA00023242"/>
    </source>
</evidence>
<dbReference type="InterPro" id="IPR021858">
    <property type="entry name" value="Fun_TF"/>
</dbReference>
<dbReference type="GO" id="GO:0003677">
    <property type="term" value="F:DNA binding"/>
    <property type="evidence" value="ECO:0007669"/>
    <property type="project" value="UniProtKB-KW"/>
</dbReference>
<organism evidence="5 6">
    <name type="scientific">Aspergillus steynii IBT 23096</name>
    <dbReference type="NCBI Taxonomy" id="1392250"/>
    <lineage>
        <taxon>Eukaryota</taxon>
        <taxon>Fungi</taxon>
        <taxon>Dikarya</taxon>
        <taxon>Ascomycota</taxon>
        <taxon>Pezizomycotina</taxon>
        <taxon>Eurotiomycetes</taxon>
        <taxon>Eurotiomycetidae</taxon>
        <taxon>Eurotiales</taxon>
        <taxon>Aspergillaceae</taxon>
        <taxon>Aspergillus</taxon>
        <taxon>Aspergillus subgen. Circumdati</taxon>
    </lineage>
</organism>
<gene>
    <name evidence="5" type="ORF">P170DRAFT_445078</name>
</gene>
<dbReference type="InterPro" id="IPR050675">
    <property type="entry name" value="OAF3"/>
</dbReference>
<protein>
    <submittedName>
        <fullName evidence="5">Zn(II)2Cys6 transcription factor</fullName>
    </submittedName>
</protein>
<dbReference type="Proteomes" id="UP000234275">
    <property type="component" value="Unassembled WGS sequence"/>
</dbReference>
<dbReference type="EMBL" id="MSFO01000002">
    <property type="protein sequence ID" value="PLB53291.1"/>
    <property type="molecule type" value="Genomic_DNA"/>
</dbReference>
<dbReference type="VEuPathDB" id="FungiDB:P170DRAFT_445078"/>
<proteinExistence type="predicted"/>
<keyword evidence="3" id="KW-0804">Transcription</keyword>